<dbReference type="AlphaFoldDB" id="A0A1X0VG77"/>
<gene>
    <name evidence="1" type="ORF">BMR96_00385</name>
</gene>
<comment type="caution">
    <text evidence="1">The sequence shown here is derived from an EMBL/GenBank/DDBJ whole genome shotgun (WGS) entry which is preliminary data.</text>
</comment>
<dbReference type="GeneID" id="97229887"/>
<evidence type="ECO:0000313" key="1">
    <source>
        <dbReference type="EMBL" id="ORI98745.1"/>
    </source>
</evidence>
<dbReference type="EMBL" id="MPLS01000001">
    <property type="protein sequence ID" value="ORI98745.1"/>
    <property type="molecule type" value="Genomic_DNA"/>
</dbReference>
<dbReference type="STRING" id="33968.BMS77_02940"/>
<protein>
    <submittedName>
        <fullName evidence="1">Uncharacterized protein</fullName>
    </submittedName>
</protein>
<proteinExistence type="predicted"/>
<sequence length="168" mass="19102">MKINLVLAPEQSVSELLALQTANPDNVFYLGKVSQLAGSNVLILDAPEIVQQFQRPLGFDSRYINGQLTGRVIHQIAFQAKDDNDKLIGKLVNVAGVVAQNDNGKADYMLWTFWQNHSQLADFLKSTQYQQMINLMKNPYTTTYQRVTSDSQLSLKHQMRDVDPEWWG</sequence>
<name>A0A1X0VG77_LEUPS</name>
<evidence type="ECO:0000313" key="2">
    <source>
        <dbReference type="Proteomes" id="UP000192288"/>
    </source>
</evidence>
<organism evidence="1 2">
    <name type="scientific">Leuconostoc pseudomesenteroides</name>
    <dbReference type="NCBI Taxonomy" id="33968"/>
    <lineage>
        <taxon>Bacteria</taxon>
        <taxon>Bacillati</taxon>
        <taxon>Bacillota</taxon>
        <taxon>Bacilli</taxon>
        <taxon>Lactobacillales</taxon>
        <taxon>Lactobacillaceae</taxon>
        <taxon>Leuconostoc</taxon>
    </lineage>
</organism>
<dbReference type="Proteomes" id="UP000192288">
    <property type="component" value="Unassembled WGS sequence"/>
</dbReference>
<dbReference type="RefSeq" id="WP_004910118.1">
    <property type="nucleotide sequence ID" value="NZ_MPLS01000001.1"/>
</dbReference>
<accession>A0A1X0VG77</accession>
<reference evidence="1 2" key="1">
    <citation type="journal article" date="2017" name="Front. Microbiol.">
        <title>Genomic Characterization of Dairy Associated Leuconostoc Species and Diversity of Leuconostocs in Undefined Mixed Mesophilic Starter Cultures.</title>
        <authorList>
            <person name="Frantzen C.A."/>
            <person name="Kot W."/>
            <person name="Pedersen T.B."/>
            <person name="Ardo Y.M."/>
            <person name="Broadbent J.R."/>
            <person name="Neve H."/>
            <person name="Hansen L.H."/>
            <person name="Dal Bello F."/>
            <person name="Ostlie H.M."/>
            <person name="Kleppen H.P."/>
            <person name="Vogensen F.K."/>
            <person name="Holo H."/>
        </authorList>
    </citation>
    <scope>NUCLEOTIDE SEQUENCE [LARGE SCALE GENOMIC DNA]</scope>
    <source>
        <strain evidence="1 2">LMGCF08</strain>
    </source>
</reference>
<dbReference type="eggNOG" id="ENOG5032QC5">
    <property type="taxonomic scope" value="Bacteria"/>
</dbReference>